<evidence type="ECO:0000256" key="3">
    <source>
        <dbReference type="ARBA" id="ARBA00022475"/>
    </source>
</evidence>
<evidence type="ECO:0000256" key="2">
    <source>
        <dbReference type="ARBA" id="ARBA00007362"/>
    </source>
</evidence>
<accession>A0A7Y0EIV8</accession>
<keyword evidence="4 7" id="KW-0812">Transmembrane</keyword>
<dbReference type="PANTHER" id="PTHR32322:SF18">
    <property type="entry name" value="S-ADENOSYLMETHIONINE_S-ADENOSYLHOMOCYSTEINE TRANSPORTER"/>
    <property type="match status" value="1"/>
</dbReference>
<evidence type="ECO:0000313" key="10">
    <source>
        <dbReference type="Proteomes" id="UP000537131"/>
    </source>
</evidence>
<name>A0A7Y0EIV8_9CLOT</name>
<feature type="domain" description="EamA" evidence="8">
    <location>
        <begin position="7"/>
        <end position="138"/>
    </location>
</feature>
<dbReference type="SUPFAM" id="SSF103481">
    <property type="entry name" value="Multidrug resistance efflux transporter EmrE"/>
    <property type="match status" value="2"/>
</dbReference>
<dbReference type="Pfam" id="PF00892">
    <property type="entry name" value="EamA"/>
    <property type="match status" value="2"/>
</dbReference>
<gene>
    <name evidence="9" type="ORF">HBE96_16845</name>
</gene>
<evidence type="ECO:0000256" key="6">
    <source>
        <dbReference type="ARBA" id="ARBA00023136"/>
    </source>
</evidence>
<reference evidence="9 10" key="1">
    <citation type="submission" date="2020-04" db="EMBL/GenBank/DDBJ databases">
        <authorList>
            <person name="Doyle D.A."/>
        </authorList>
    </citation>
    <scope>NUCLEOTIDE SEQUENCE [LARGE SCALE GENOMIC DNA]</scope>
    <source>
        <strain evidence="9 10">P21</strain>
    </source>
</reference>
<feature type="transmembrane region" description="Helical" evidence="7">
    <location>
        <begin position="124"/>
        <end position="141"/>
    </location>
</feature>
<evidence type="ECO:0000256" key="4">
    <source>
        <dbReference type="ARBA" id="ARBA00022692"/>
    </source>
</evidence>
<evidence type="ECO:0000256" key="1">
    <source>
        <dbReference type="ARBA" id="ARBA00004651"/>
    </source>
</evidence>
<feature type="transmembrane region" description="Helical" evidence="7">
    <location>
        <begin position="94"/>
        <end position="115"/>
    </location>
</feature>
<feature type="transmembrane region" description="Helical" evidence="7">
    <location>
        <begin position="267"/>
        <end position="286"/>
    </location>
</feature>
<feature type="transmembrane region" description="Helical" evidence="7">
    <location>
        <begin position="207"/>
        <end position="230"/>
    </location>
</feature>
<dbReference type="AlphaFoldDB" id="A0A7Y0EIV8"/>
<organism evidence="9 10">
    <name type="scientific">Clostridium muellerianum</name>
    <dbReference type="NCBI Taxonomy" id="2716538"/>
    <lineage>
        <taxon>Bacteria</taxon>
        <taxon>Bacillati</taxon>
        <taxon>Bacillota</taxon>
        <taxon>Clostridia</taxon>
        <taxon>Eubacteriales</taxon>
        <taxon>Clostridiaceae</taxon>
        <taxon>Clostridium</taxon>
    </lineage>
</organism>
<evidence type="ECO:0000313" key="9">
    <source>
        <dbReference type="EMBL" id="NMM64294.1"/>
    </source>
</evidence>
<feature type="transmembrane region" description="Helical" evidence="7">
    <location>
        <begin position="7"/>
        <end position="28"/>
    </location>
</feature>
<comment type="similarity">
    <text evidence="2">Belongs to the EamA transporter family.</text>
</comment>
<evidence type="ECO:0000256" key="5">
    <source>
        <dbReference type="ARBA" id="ARBA00022989"/>
    </source>
</evidence>
<feature type="transmembrane region" description="Helical" evidence="7">
    <location>
        <begin position="34"/>
        <end position="52"/>
    </location>
</feature>
<dbReference type="PANTHER" id="PTHR32322">
    <property type="entry name" value="INNER MEMBRANE TRANSPORTER"/>
    <property type="match status" value="1"/>
</dbReference>
<comment type="subcellular location">
    <subcellularLocation>
        <location evidence="1">Cell membrane</location>
        <topology evidence="1">Multi-pass membrane protein</topology>
    </subcellularLocation>
</comment>
<dbReference type="InterPro" id="IPR037185">
    <property type="entry name" value="EmrE-like"/>
</dbReference>
<evidence type="ECO:0000256" key="7">
    <source>
        <dbReference type="SAM" id="Phobius"/>
    </source>
</evidence>
<feature type="transmembrane region" description="Helical" evidence="7">
    <location>
        <begin position="242"/>
        <end position="261"/>
    </location>
</feature>
<protein>
    <submittedName>
        <fullName evidence="9">EamA family transporter</fullName>
    </submittedName>
</protein>
<keyword evidence="6 7" id="KW-0472">Membrane</keyword>
<keyword evidence="3" id="KW-1003">Cell membrane</keyword>
<dbReference type="InterPro" id="IPR050638">
    <property type="entry name" value="AA-Vitamin_Transporters"/>
</dbReference>
<dbReference type="InterPro" id="IPR000620">
    <property type="entry name" value="EamA_dom"/>
</dbReference>
<keyword evidence="5 7" id="KW-1133">Transmembrane helix</keyword>
<keyword evidence="10" id="KW-1185">Reference proteome</keyword>
<dbReference type="Proteomes" id="UP000537131">
    <property type="component" value="Unassembled WGS sequence"/>
</dbReference>
<feature type="transmembrane region" description="Helical" evidence="7">
    <location>
        <begin position="68"/>
        <end position="88"/>
    </location>
</feature>
<feature type="domain" description="EamA" evidence="8">
    <location>
        <begin position="148"/>
        <end position="284"/>
    </location>
</feature>
<comment type="caution">
    <text evidence="9">The sequence shown here is derived from an EMBL/GenBank/DDBJ whole genome shotgun (WGS) entry which is preliminary data.</text>
</comment>
<dbReference type="GO" id="GO:0005886">
    <property type="term" value="C:plasma membrane"/>
    <property type="evidence" value="ECO:0007669"/>
    <property type="project" value="UniProtKB-SubCell"/>
</dbReference>
<proteinExistence type="inferred from homology"/>
<sequence>MTNKKTAYVYLIITFCAWGSLYVVSKFVLGKVPVVTVLFLRYFIAGITLFFMNKKSKAKKIEREDLKYIFLVGFAGYFLSVGAQLIGIKLSNASIASLINAMNPITMMFFAAVILKERLTIKKVFCVVLAMLGVYITIGDVRGNGQALGILFSIFSVILWSLVSVMVRRITQKYGALQITTYSMFIATLCTLPISIGELIVTPNVQFNWSVILSLIYMGIVCTALAYVLWNKSLSIIEAGTCSLFYPVQPMVSVIFGVMFLGEHINMNFIFGAVLIVGGVLFSILGKKSTSKLTKQACSH</sequence>
<dbReference type="EMBL" id="JABBNI010000036">
    <property type="protein sequence ID" value="NMM64294.1"/>
    <property type="molecule type" value="Genomic_DNA"/>
</dbReference>
<feature type="transmembrane region" description="Helical" evidence="7">
    <location>
        <begin position="179"/>
        <end position="201"/>
    </location>
</feature>
<evidence type="ECO:0000259" key="8">
    <source>
        <dbReference type="Pfam" id="PF00892"/>
    </source>
</evidence>
<feature type="transmembrane region" description="Helical" evidence="7">
    <location>
        <begin position="147"/>
        <end position="167"/>
    </location>
</feature>
<reference evidence="9 10" key="2">
    <citation type="submission" date="2020-06" db="EMBL/GenBank/DDBJ databases">
        <title>Complete Genome Sequence of Clostridium muelleri sp. nov. P21T, an Acid-Alcohol Producing Acetogen Isolated from Old Hay.</title>
        <authorList>
            <person name="Duncan K.E."/>
            <person name="Tanner R.S."/>
        </authorList>
    </citation>
    <scope>NUCLEOTIDE SEQUENCE [LARGE SCALE GENOMIC DNA]</scope>
    <source>
        <strain evidence="9 10">P21</strain>
    </source>
</reference>
<dbReference type="RefSeq" id="WP_169298887.1">
    <property type="nucleotide sequence ID" value="NZ_JABBNI010000036.1"/>
</dbReference>